<organism evidence="3 4">
    <name type="scientific">Mycena maculata</name>
    <dbReference type="NCBI Taxonomy" id="230809"/>
    <lineage>
        <taxon>Eukaryota</taxon>
        <taxon>Fungi</taxon>
        <taxon>Dikarya</taxon>
        <taxon>Basidiomycota</taxon>
        <taxon>Agaricomycotina</taxon>
        <taxon>Agaricomycetes</taxon>
        <taxon>Agaricomycetidae</taxon>
        <taxon>Agaricales</taxon>
        <taxon>Marasmiineae</taxon>
        <taxon>Mycenaceae</taxon>
        <taxon>Mycena</taxon>
    </lineage>
</organism>
<keyword evidence="4" id="KW-1185">Reference proteome</keyword>
<dbReference type="PANTHER" id="PTHR19241">
    <property type="entry name" value="ATP-BINDING CASSETTE TRANSPORTER"/>
    <property type="match status" value="1"/>
</dbReference>
<keyword evidence="2" id="KW-0472">Membrane</keyword>
<accession>A0AAD7MMP1</accession>
<gene>
    <name evidence="3" type="ORF">DFH07DRAFT_759640</name>
</gene>
<dbReference type="Gene3D" id="3.40.50.300">
    <property type="entry name" value="P-loop containing nucleotide triphosphate hydrolases"/>
    <property type="match status" value="1"/>
</dbReference>
<evidence type="ECO:0000256" key="2">
    <source>
        <dbReference type="SAM" id="Phobius"/>
    </source>
</evidence>
<proteinExistence type="predicted"/>
<reference evidence="3" key="1">
    <citation type="submission" date="2023-03" db="EMBL/GenBank/DDBJ databases">
        <title>Massive genome expansion in bonnet fungi (Mycena s.s.) driven by repeated elements and novel gene families across ecological guilds.</title>
        <authorList>
            <consortium name="Lawrence Berkeley National Laboratory"/>
            <person name="Harder C.B."/>
            <person name="Miyauchi S."/>
            <person name="Viragh M."/>
            <person name="Kuo A."/>
            <person name="Thoen E."/>
            <person name="Andreopoulos B."/>
            <person name="Lu D."/>
            <person name="Skrede I."/>
            <person name="Drula E."/>
            <person name="Henrissat B."/>
            <person name="Morin E."/>
            <person name="Kohler A."/>
            <person name="Barry K."/>
            <person name="LaButti K."/>
            <person name="Morin E."/>
            <person name="Salamov A."/>
            <person name="Lipzen A."/>
            <person name="Mereny Z."/>
            <person name="Hegedus B."/>
            <person name="Baldrian P."/>
            <person name="Stursova M."/>
            <person name="Weitz H."/>
            <person name="Taylor A."/>
            <person name="Grigoriev I.V."/>
            <person name="Nagy L.G."/>
            <person name="Martin F."/>
            <person name="Kauserud H."/>
        </authorList>
    </citation>
    <scope>NUCLEOTIDE SEQUENCE</scope>
    <source>
        <strain evidence="3">CBHHK188m</strain>
    </source>
</reference>
<keyword evidence="1" id="KW-0813">Transport</keyword>
<keyword evidence="2" id="KW-0812">Transmembrane</keyword>
<dbReference type="AlphaFoldDB" id="A0AAD7MMP1"/>
<comment type="caution">
    <text evidence="3">The sequence shown here is derived from an EMBL/GenBank/DDBJ whole genome shotgun (WGS) entry which is preliminary data.</text>
</comment>
<keyword evidence="2" id="KW-1133">Transmembrane helix</keyword>
<evidence type="ECO:0000256" key="1">
    <source>
        <dbReference type="ARBA" id="ARBA00022448"/>
    </source>
</evidence>
<dbReference type="EMBL" id="JARJLG010000250">
    <property type="protein sequence ID" value="KAJ7723183.1"/>
    <property type="molecule type" value="Genomic_DNA"/>
</dbReference>
<dbReference type="Proteomes" id="UP001215280">
    <property type="component" value="Unassembled WGS sequence"/>
</dbReference>
<protein>
    <submittedName>
        <fullName evidence="3">Uncharacterized protein</fullName>
    </submittedName>
</protein>
<dbReference type="SUPFAM" id="SSF52540">
    <property type="entry name" value="P-loop containing nucleoside triphosphate hydrolases"/>
    <property type="match status" value="1"/>
</dbReference>
<name>A0AAD7MMP1_9AGAR</name>
<evidence type="ECO:0000313" key="4">
    <source>
        <dbReference type="Proteomes" id="UP001215280"/>
    </source>
</evidence>
<sequence>MLDVSLVVTLYIWHLFTPLLVKKEGQFFTGPLHPYLPFALPESMFRSSRMLKASEMCLVPGFPGPGCTTFLKIIANDREIFGEVLCEVLYKQYRNIIRISLLPLLCFKEIEREISNISSVALADFFFFSKTPGPNICLPGIPRKKFDVQIQDTLLHMLNIVHTLVGDEFIRRVSGGERKRISIVGVAHVQSWDNSTRGHDSCIYYLTGCTDHNECQFADGRSANNTTSTPQALESTLLSPQITQHQDNSREKYKLLMETEKKAFRAAIAADKKTGVSKKSPYIGFTGQVRTFARQQFQMKIQDKFHLITSFTLSTMLVLLIGAAFINLLTTLAGVFTRGG</sequence>
<dbReference type="InterPro" id="IPR027417">
    <property type="entry name" value="P-loop_NTPase"/>
</dbReference>
<feature type="transmembrane region" description="Helical" evidence="2">
    <location>
        <begin position="305"/>
        <end position="326"/>
    </location>
</feature>
<evidence type="ECO:0000313" key="3">
    <source>
        <dbReference type="EMBL" id="KAJ7723183.1"/>
    </source>
</evidence>